<accession>A0ABQ0B011</accession>
<comment type="caution">
    <text evidence="1">The sequence shown here is derived from an EMBL/GenBank/DDBJ whole genome shotgun (WGS) entry which is preliminary data.</text>
</comment>
<reference evidence="1 2" key="1">
    <citation type="submission" date="2024-04" db="EMBL/GenBank/DDBJ databases">
        <title>Defined microbial consortia suppress multidrug-resistant proinflammatory Enterobacteriaceae via ecological control.</title>
        <authorList>
            <person name="Furuichi M."/>
            <person name="Kawaguchi T."/>
            <person name="Pust M."/>
            <person name="Yasuma K."/>
            <person name="Plichta D."/>
            <person name="Hasegawa N."/>
            <person name="Ohya T."/>
            <person name="Bhattarai S."/>
            <person name="Sasajima S."/>
            <person name="Aoto Y."/>
            <person name="Tuganbaev T."/>
            <person name="Yaginuma M."/>
            <person name="Ueda M."/>
            <person name="Okahashi N."/>
            <person name="Amafuji K."/>
            <person name="Kiridooshi Y."/>
            <person name="Sugita K."/>
            <person name="Strazar M."/>
            <person name="Skelly A."/>
            <person name="Suda W."/>
            <person name="Hattori M."/>
            <person name="Nakamoto N."/>
            <person name="Caballero S."/>
            <person name="Norman J."/>
            <person name="Olle B."/>
            <person name="Tanoue T."/>
            <person name="Arita M."/>
            <person name="Bucci V."/>
            <person name="Atarashi K."/>
            <person name="Xavier R."/>
            <person name="Honda K."/>
        </authorList>
    </citation>
    <scope>NUCLEOTIDE SEQUENCE [LARGE SCALE GENOMIC DNA]</scope>
    <source>
        <strain evidence="2">f13</strain>
    </source>
</reference>
<sequence length="78" mass="9282">MKNRYSELHKVWLFDLAHDPKKMSEMQIVQGFIKFYALEGLTLENVQQDIVFHTVYGIENCTTAMKWLKESLERFALK</sequence>
<protein>
    <submittedName>
        <fullName evidence="1">Uncharacterized protein</fullName>
    </submittedName>
</protein>
<name>A0ABQ0B011_9FIRM</name>
<proteinExistence type="predicted"/>
<organism evidence="1 2">
    <name type="scientific">Enterocloster alcoholdehydrogenati</name>
    <dbReference type="NCBI Taxonomy" id="2547410"/>
    <lineage>
        <taxon>Bacteria</taxon>
        <taxon>Bacillati</taxon>
        <taxon>Bacillota</taxon>
        <taxon>Clostridia</taxon>
        <taxon>Lachnospirales</taxon>
        <taxon>Lachnospiraceae</taxon>
        <taxon>Enterocloster</taxon>
    </lineage>
</organism>
<dbReference type="EMBL" id="BAABXL010000001">
    <property type="protein sequence ID" value="GAA6269623.1"/>
    <property type="molecule type" value="Genomic_DNA"/>
</dbReference>
<keyword evidence="2" id="KW-1185">Reference proteome</keyword>
<evidence type="ECO:0000313" key="2">
    <source>
        <dbReference type="Proteomes" id="UP001600894"/>
    </source>
</evidence>
<dbReference type="RefSeq" id="WP_176255923.1">
    <property type="nucleotide sequence ID" value="NZ_BAABXL010000001.1"/>
</dbReference>
<gene>
    <name evidence="1" type="ORF">F130042H8_26830</name>
</gene>
<evidence type="ECO:0000313" key="1">
    <source>
        <dbReference type="EMBL" id="GAA6269623.1"/>
    </source>
</evidence>
<dbReference type="Proteomes" id="UP001600894">
    <property type="component" value="Unassembled WGS sequence"/>
</dbReference>